<keyword evidence="2" id="KW-1185">Reference proteome</keyword>
<organism evidence="1 2">
    <name type="scientific">Coemansia nantahalensis</name>
    <dbReference type="NCBI Taxonomy" id="2789366"/>
    <lineage>
        <taxon>Eukaryota</taxon>
        <taxon>Fungi</taxon>
        <taxon>Fungi incertae sedis</taxon>
        <taxon>Zoopagomycota</taxon>
        <taxon>Kickxellomycotina</taxon>
        <taxon>Kickxellomycetes</taxon>
        <taxon>Kickxellales</taxon>
        <taxon>Kickxellaceae</taxon>
        <taxon>Coemansia</taxon>
    </lineage>
</organism>
<comment type="caution">
    <text evidence="1">The sequence shown here is derived from an EMBL/GenBank/DDBJ whole genome shotgun (WGS) entry which is preliminary data.</text>
</comment>
<accession>A0ACC1JKJ2</accession>
<gene>
    <name evidence="1" type="ORF">IWQ57_006103</name>
</gene>
<evidence type="ECO:0000313" key="1">
    <source>
        <dbReference type="EMBL" id="KAJ2761234.1"/>
    </source>
</evidence>
<dbReference type="EMBL" id="JANBUJ010003279">
    <property type="protein sequence ID" value="KAJ2761234.1"/>
    <property type="molecule type" value="Genomic_DNA"/>
</dbReference>
<feature type="non-terminal residue" evidence="1">
    <location>
        <position position="425"/>
    </location>
</feature>
<protein>
    <submittedName>
        <fullName evidence="1">Uncharacterized protein</fullName>
    </submittedName>
</protein>
<dbReference type="Proteomes" id="UP001140234">
    <property type="component" value="Unassembled WGS sequence"/>
</dbReference>
<name>A0ACC1JKJ2_9FUNG</name>
<feature type="non-terminal residue" evidence="1">
    <location>
        <position position="1"/>
    </location>
</feature>
<evidence type="ECO:0000313" key="2">
    <source>
        <dbReference type="Proteomes" id="UP001140234"/>
    </source>
</evidence>
<proteinExistence type="predicted"/>
<sequence length="425" mass="45573">RPAARAAAGRGRGPGVPAAGRRLRRVVRLLQPRGDRGQAQDPAADESGADLGHAAADCAHRADGRAVRQAALEPVRDGQRRADHVVPRRQRQQHRPGAAAARPAAAALGILPLGVDHQLRAAAAGLGVRGHPQARGVGSGPCAQRRDPPRVPDDREPPDGRVWLHGRHWRGKQPHAGPDHGGHLLVARGAAPGLRAGAHAAHRQEAGRGGAKRARGRAEAAVRAVDAAAQAAGARAVRLVQPVGALYLDRRPHAAAQRRAHRVLPRGAEPRGRQGRAEHGRRRAGARARHPRPAARARTGHADHQIRRRQDRRLPAGARQGGAGDRAPARVVLRPVPRQHDDRADRAQDAVVRRDHQRNHIQHHHPPRARQPPVGGASGADGRARHRVHGRVAGAGPERPAQQLPDLLRPPAQLRAEPRYSVQDR</sequence>
<reference evidence="1" key="1">
    <citation type="submission" date="2022-07" db="EMBL/GenBank/DDBJ databases">
        <title>Phylogenomic reconstructions and comparative analyses of Kickxellomycotina fungi.</title>
        <authorList>
            <person name="Reynolds N.K."/>
            <person name="Stajich J.E."/>
            <person name="Barry K."/>
            <person name="Grigoriev I.V."/>
            <person name="Crous P."/>
            <person name="Smith M.E."/>
        </authorList>
    </citation>
    <scope>NUCLEOTIDE SEQUENCE</scope>
    <source>
        <strain evidence="1">CBS 109366</strain>
    </source>
</reference>